<keyword evidence="2" id="KW-1185">Reference proteome</keyword>
<name>A0A7W2R4Z6_9FLAO</name>
<comment type="caution">
    <text evidence="1">The sequence shown here is derived from an EMBL/GenBank/DDBJ whole genome shotgun (WGS) entry which is preliminary data.</text>
</comment>
<protein>
    <submittedName>
        <fullName evidence="1">Uncharacterized protein</fullName>
    </submittedName>
</protein>
<proteinExistence type="predicted"/>
<dbReference type="RefSeq" id="WP_182206693.1">
    <property type="nucleotide sequence ID" value="NZ_JACGLT010000018.1"/>
</dbReference>
<dbReference type="AlphaFoldDB" id="A0A7W2R4Z6"/>
<gene>
    <name evidence="1" type="ORF">H3Z82_16965</name>
</gene>
<evidence type="ECO:0000313" key="2">
    <source>
        <dbReference type="Proteomes" id="UP000541857"/>
    </source>
</evidence>
<dbReference type="Proteomes" id="UP000541857">
    <property type="component" value="Unassembled WGS sequence"/>
</dbReference>
<accession>A0A7W2R4Z6</accession>
<dbReference type="EMBL" id="JACGLT010000018">
    <property type="protein sequence ID" value="MBA6154421.1"/>
    <property type="molecule type" value="Genomic_DNA"/>
</dbReference>
<sequence>MQKLNDIKEFFKEYPLYKEFLYIENYVRNENGIVDPFDFYGLSFEYFCEEEQTNRTFEIDLPVSVKEYYGKLPDDKIPKDFFDENNFLNYKIHLIGLCKSCQKKQTDFLISVKSNQEFPNNKDKIMSKSSKGFKHIDIVEDKKIEVSLTKVGVFPEQKVDIDKSIQQYFDKETNNWYFKGVKLYQQGFGIGSLSYFRRIVEKELMSILSNVSELNSSDPKLKKLIEDFNKNSKISSLYKNSFSLLPKSLQILGDNPFDVLYSLTSEGLHNLTEKESLNKADKIHKLLDYVVKKIYEEKSELQDIRELLKDLRK</sequence>
<reference evidence="1 2" key="1">
    <citation type="submission" date="2020-07" db="EMBL/GenBank/DDBJ databases">
        <title>Bacterium isolated from marine sediment.</title>
        <authorList>
            <person name="Shang D."/>
        </authorList>
    </citation>
    <scope>NUCLEOTIDE SEQUENCE [LARGE SCALE GENOMIC DNA]</scope>
    <source>
        <strain evidence="1 2">F6074</strain>
    </source>
</reference>
<organism evidence="1 2">
    <name type="scientific">Gelidibacter maritimus</name>
    <dbReference type="NCBI Taxonomy" id="2761487"/>
    <lineage>
        <taxon>Bacteria</taxon>
        <taxon>Pseudomonadati</taxon>
        <taxon>Bacteroidota</taxon>
        <taxon>Flavobacteriia</taxon>
        <taxon>Flavobacteriales</taxon>
        <taxon>Flavobacteriaceae</taxon>
        <taxon>Gelidibacter</taxon>
    </lineage>
</organism>
<evidence type="ECO:0000313" key="1">
    <source>
        <dbReference type="EMBL" id="MBA6154421.1"/>
    </source>
</evidence>